<evidence type="ECO:0000256" key="2">
    <source>
        <dbReference type="ARBA" id="ARBA00022723"/>
    </source>
</evidence>
<dbReference type="GO" id="GO:0006289">
    <property type="term" value="P:nucleotide-excision repair"/>
    <property type="evidence" value="ECO:0007669"/>
    <property type="project" value="TreeGrafter"/>
</dbReference>
<keyword evidence="4" id="KW-0378">Hydrolase</keyword>
<keyword evidence="14" id="KW-1185">Reference proteome</keyword>
<evidence type="ECO:0000256" key="6">
    <source>
        <dbReference type="ARBA" id="ARBA00022840"/>
    </source>
</evidence>
<feature type="compositionally biased region" description="Low complexity" evidence="11">
    <location>
        <begin position="105"/>
        <end position="119"/>
    </location>
</feature>
<dbReference type="Gene3D" id="1.10.275.40">
    <property type="match status" value="1"/>
</dbReference>
<comment type="caution">
    <text evidence="13">The sequence shown here is derived from an EMBL/GenBank/DDBJ whole genome shotgun (WGS) entry which is preliminary data.</text>
</comment>
<dbReference type="GO" id="GO:0003677">
    <property type="term" value="F:DNA binding"/>
    <property type="evidence" value="ECO:0007669"/>
    <property type="project" value="InterPro"/>
</dbReference>
<sequence length="1478" mass="167696">MEAMADETSVLIMGHRVAFPAGKTPFPAQLAHFVGAEAQATRIGSGKTLALLSSCLTFQREHMTQAMAEYQQKKMQQQIQQQQHRQRVQQQRDQAREQLQQLRDQLRARQQQLQQQEQQPNEAHGLNPLDHTTGWDDDALRLFQRSIKRFKREDGTAPGNNFANLPQLIPREELNQENQQQAQEQEQRQEIKDETEIGDAFVVEDKPLVPKIFFCSRTHSQLTQAVNELKNCPDSYMEAIPGSTELKSCVLASKRMLCVNEEVNTDPMLVNEKCQGLRMEKERRRMAGEEEEEGGCKYNQTSFGRLRARAPHVWDIEDIKKLASNCEECAYFFSKSELETAHVVFCPYNYILDPSIRNAVGITLENSIVVLDEAHNVEDTCREGASLELTGRALESAIKSFDDVIWQEDESYQPAAYDAVRNMLSCVETWYKANQELVRDPEDVDDDDCHLLWSTEDTLEMLRECKLLEVGNADMMEIAQHEQSKLATPGKKVMLNNRALNLATRLISVAKYMFSFNCKNADDFTLLITKKMRLNDEGEEVIDTKLCIWCLSAAVVFSEVARDSHSVILASGTLSPMDSFAGELGVDFPIRLEANHVVNMRKQVFVGALMNGPGSVDLLSTYKNQQNFKYQDSMGYLLLQYAQMIPGGILMFFPSYALMGILKARWKRSGIWDKIKLHKKIFSEPRQGGKDFDELLDKFKNTIAQYAATHEEPSGWSGNQTEPKETGAIFLAVYRGKVSEGIDFSDDNARAVLAVGIPFPNFKDLKVSLKREYQDKKSREDRRLVNGSYWYKLQAFRALNQALGRCIRHRRDYGAVLLLDSRHRNNMHGNSLSKWMRPHVQEFRSSEDCTHLFAEFYQRNQVELPVAPAPEPEPAPAPAPAAPVRNGPIVLEYEEDVPLKVEPQTVDNKSTLPGPFISAPTNMNPSIRNAVGITLENSIVVLDEAHNVEDTCREGASLELTGRALESAIKSFDDVIWQEDESYQPAAYDAVRNMLSCVETWYKANQELVRDPEDVDDDDCHLLWSTEDTLEMLRECKLLEVGNADMMEIAQHEQSKLATPGKKVMLNNRALNLATRLISVAKYMFSFNCKNADDFTLLITKKMRLNDEGEEVIDTKLCIWCLSAAVVFSEVARDSHSVILASGTLSPMDSFAGELGVDFPIRLEANHVVNMRKQVFVGALMNGPGSVDLLSTYKNQQNFKYQDSMGYLLLQYAQMIPGGILMFFPSYALMGILKARWKRSGIWDKIKLHKKIFSEPRQGGKDFDELLDKFKNTIAQYAATHEEPSGWSGNQTEPKETGAIFLAVYRGKVSEGIDFSDDNARAVLAVGIPFPNFKDLKVSLKREYQDKKSREDRRLVNGSYWYKLQAFRALNQALGRCIRHRRDYGAVLLLDSRHRNNMHGNSLSKWMRPHVQEFRSSEDCTHLFAEFYQRNQVELPVAPAPEPEPAPAPAPAAPVRNGPIVLEYEEDVPLKVEPQTVP</sequence>
<reference evidence="13" key="1">
    <citation type="submission" date="2023-08" db="EMBL/GenBank/DDBJ databases">
        <title>Reference Genome Resource for the Citrus Pathogen Phytophthora citrophthora.</title>
        <authorList>
            <person name="Moller H."/>
            <person name="Coetzee B."/>
            <person name="Rose L.J."/>
            <person name="Van Niekerk J.M."/>
        </authorList>
    </citation>
    <scope>NUCLEOTIDE SEQUENCE</scope>
    <source>
        <strain evidence="13">STE-U-9442</strain>
    </source>
</reference>
<keyword evidence="10" id="KW-0539">Nucleus</keyword>
<evidence type="ECO:0000313" key="14">
    <source>
        <dbReference type="Proteomes" id="UP001259832"/>
    </source>
</evidence>
<keyword evidence="9" id="KW-0413">Isomerase</keyword>
<dbReference type="EMBL" id="JASMQC010000012">
    <property type="protein sequence ID" value="KAK1941170.1"/>
    <property type="molecule type" value="Genomic_DNA"/>
</dbReference>
<dbReference type="InterPro" id="IPR006554">
    <property type="entry name" value="Helicase-like_DEXD_c2"/>
</dbReference>
<dbReference type="SMART" id="SM00491">
    <property type="entry name" value="HELICc2"/>
    <property type="match status" value="2"/>
</dbReference>
<dbReference type="InterPro" id="IPR027417">
    <property type="entry name" value="P-loop_NTPase"/>
</dbReference>
<keyword evidence="7" id="KW-0408">Iron</keyword>
<evidence type="ECO:0000256" key="5">
    <source>
        <dbReference type="ARBA" id="ARBA00022806"/>
    </source>
</evidence>
<keyword evidence="6" id="KW-0067">ATP-binding</keyword>
<keyword evidence="5" id="KW-0347">Helicase</keyword>
<dbReference type="Proteomes" id="UP001259832">
    <property type="component" value="Unassembled WGS sequence"/>
</dbReference>
<dbReference type="GO" id="GO:1990918">
    <property type="term" value="P:double-strand break repair involved in meiotic recombination"/>
    <property type="evidence" value="ECO:0007669"/>
    <property type="project" value="TreeGrafter"/>
</dbReference>
<dbReference type="Gene3D" id="3.40.50.300">
    <property type="entry name" value="P-loop containing nucleotide triphosphate hydrolases"/>
    <property type="match status" value="4"/>
</dbReference>
<dbReference type="GO" id="GO:0005634">
    <property type="term" value="C:nucleus"/>
    <property type="evidence" value="ECO:0007669"/>
    <property type="project" value="UniProtKB-SubCell"/>
</dbReference>
<dbReference type="InterPro" id="IPR010614">
    <property type="entry name" value="RAD3-like_helicase_DEAD"/>
</dbReference>
<organism evidence="13 14">
    <name type="scientific">Phytophthora citrophthora</name>
    <dbReference type="NCBI Taxonomy" id="4793"/>
    <lineage>
        <taxon>Eukaryota</taxon>
        <taxon>Sar</taxon>
        <taxon>Stramenopiles</taxon>
        <taxon>Oomycota</taxon>
        <taxon>Peronosporomycetes</taxon>
        <taxon>Peronosporales</taxon>
        <taxon>Peronosporaceae</taxon>
        <taxon>Phytophthora</taxon>
    </lineage>
</organism>
<evidence type="ECO:0000256" key="11">
    <source>
        <dbReference type="SAM" id="MobiDB-lite"/>
    </source>
</evidence>
<proteinExistence type="predicted"/>
<dbReference type="PANTHER" id="PTHR11472:SF47">
    <property type="entry name" value="FANCONI ANEMIA GROUP J PROTEIN"/>
    <property type="match status" value="1"/>
</dbReference>
<evidence type="ECO:0000256" key="10">
    <source>
        <dbReference type="ARBA" id="ARBA00023242"/>
    </source>
</evidence>
<dbReference type="SUPFAM" id="SSF52540">
    <property type="entry name" value="P-loop containing nucleoside triphosphate hydrolases"/>
    <property type="match status" value="1"/>
</dbReference>
<dbReference type="GO" id="GO:0046872">
    <property type="term" value="F:metal ion binding"/>
    <property type="evidence" value="ECO:0007669"/>
    <property type="project" value="UniProtKB-KW"/>
</dbReference>
<dbReference type="InterPro" id="IPR014013">
    <property type="entry name" value="Helic_SF1/SF2_ATP-bd_DinG/Rad3"/>
</dbReference>
<dbReference type="GO" id="GO:0016818">
    <property type="term" value="F:hydrolase activity, acting on acid anhydrides, in phosphorus-containing anhydrides"/>
    <property type="evidence" value="ECO:0007669"/>
    <property type="project" value="InterPro"/>
</dbReference>
<evidence type="ECO:0000256" key="3">
    <source>
        <dbReference type="ARBA" id="ARBA00022741"/>
    </source>
</evidence>
<dbReference type="PANTHER" id="PTHR11472">
    <property type="entry name" value="DNA REPAIR DEAD HELICASE RAD3/XP-D SUBFAMILY MEMBER"/>
    <property type="match status" value="1"/>
</dbReference>
<comment type="subcellular location">
    <subcellularLocation>
        <location evidence="1">Nucleus</location>
    </subcellularLocation>
</comment>
<dbReference type="GO" id="GO:0005524">
    <property type="term" value="F:ATP binding"/>
    <property type="evidence" value="ECO:0007669"/>
    <property type="project" value="UniProtKB-KW"/>
</dbReference>
<dbReference type="NCBIfam" id="TIGR00604">
    <property type="entry name" value="rad3"/>
    <property type="match status" value="2"/>
</dbReference>
<name>A0AAD9GM94_9STRA</name>
<dbReference type="PROSITE" id="PS51193">
    <property type="entry name" value="HELICASE_ATP_BIND_2"/>
    <property type="match status" value="1"/>
</dbReference>
<dbReference type="Gene3D" id="1.10.30.20">
    <property type="entry name" value="Bacterial XPD DNA helicase, FeS cluster domain"/>
    <property type="match status" value="1"/>
</dbReference>
<dbReference type="InterPro" id="IPR013020">
    <property type="entry name" value="Rad3/Chl1-like"/>
</dbReference>
<evidence type="ECO:0000256" key="1">
    <source>
        <dbReference type="ARBA" id="ARBA00004123"/>
    </source>
</evidence>
<dbReference type="InterPro" id="IPR045028">
    <property type="entry name" value="DinG/Rad3-like"/>
</dbReference>
<feature type="region of interest" description="Disordered" evidence="11">
    <location>
        <begin position="105"/>
        <end position="135"/>
    </location>
</feature>
<dbReference type="Pfam" id="PF13307">
    <property type="entry name" value="Helicase_C_2"/>
    <property type="match status" value="2"/>
</dbReference>
<dbReference type="InterPro" id="IPR042493">
    <property type="entry name" value="XPD_DNA_FeS"/>
</dbReference>
<dbReference type="Pfam" id="PF06733">
    <property type="entry name" value="DEAD_2"/>
    <property type="match status" value="2"/>
</dbReference>
<evidence type="ECO:0000256" key="4">
    <source>
        <dbReference type="ARBA" id="ARBA00022801"/>
    </source>
</evidence>
<dbReference type="CDD" id="cd18788">
    <property type="entry name" value="SF2_C_XPD"/>
    <property type="match status" value="2"/>
</dbReference>
<dbReference type="InterPro" id="IPR006555">
    <property type="entry name" value="ATP-dep_Helicase_C"/>
</dbReference>
<dbReference type="GO" id="GO:0003678">
    <property type="term" value="F:DNA helicase activity"/>
    <property type="evidence" value="ECO:0007669"/>
    <property type="project" value="InterPro"/>
</dbReference>
<evidence type="ECO:0000256" key="8">
    <source>
        <dbReference type="ARBA" id="ARBA00023014"/>
    </source>
</evidence>
<evidence type="ECO:0000313" key="13">
    <source>
        <dbReference type="EMBL" id="KAK1941170.1"/>
    </source>
</evidence>
<feature type="domain" description="Helicase ATP-binding" evidence="12">
    <location>
        <begin position="1"/>
        <end position="426"/>
    </location>
</feature>
<keyword evidence="8" id="KW-0411">Iron-sulfur</keyword>
<evidence type="ECO:0000256" key="9">
    <source>
        <dbReference type="ARBA" id="ARBA00023235"/>
    </source>
</evidence>
<evidence type="ECO:0000259" key="12">
    <source>
        <dbReference type="PROSITE" id="PS51193"/>
    </source>
</evidence>
<keyword evidence="2" id="KW-0479">Metal-binding</keyword>
<accession>A0AAD9GM94</accession>
<gene>
    <name evidence="13" type="ORF">P3T76_007036</name>
</gene>
<protein>
    <submittedName>
        <fullName evidence="13">Fanconi anemia group J</fullName>
    </submittedName>
</protein>
<dbReference type="SMART" id="SM00488">
    <property type="entry name" value="DEXDc2"/>
    <property type="match status" value="1"/>
</dbReference>
<keyword evidence="3" id="KW-0547">Nucleotide-binding</keyword>
<evidence type="ECO:0000256" key="7">
    <source>
        <dbReference type="ARBA" id="ARBA00023004"/>
    </source>
</evidence>
<dbReference type="FunFam" id="3.40.50.300:FF:005857">
    <property type="entry name" value="Uncharacterized protein"/>
    <property type="match status" value="2"/>
</dbReference>
<dbReference type="GO" id="GO:0051536">
    <property type="term" value="F:iron-sulfur cluster binding"/>
    <property type="evidence" value="ECO:0007669"/>
    <property type="project" value="UniProtKB-KW"/>
</dbReference>